<protein>
    <submittedName>
        <fullName evidence="4">Ribosomal protein S18 acetylase RimI-like enzyme</fullName>
    </submittedName>
</protein>
<dbReference type="PANTHER" id="PTHR43877">
    <property type="entry name" value="AMINOALKYLPHOSPHONATE N-ACETYLTRANSFERASE-RELATED-RELATED"/>
    <property type="match status" value="1"/>
</dbReference>
<comment type="caution">
    <text evidence="4">The sequence shown here is derived from an EMBL/GenBank/DDBJ whole genome shotgun (WGS) entry which is preliminary data.</text>
</comment>
<dbReference type="AlphaFoldDB" id="A0A317MR35"/>
<evidence type="ECO:0000313" key="5">
    <source>
        <dbReference type="Proteomes" id="UP000246569"/>
    </source>
</evidence>
<dbReference type="SUPFAM" id="SSF55729">
    <property type="entry name" value="Acyl-CoA N-acyltransferases (Nat)"/>
    <property type="match status" value="1"/>
</dbReference>
<dbReference type="EMBL" id="QGTJ01000014">
    <property type="protein sequence ID" value="PWV58710.1"/>
    <property type="molecule type" value="Genomic_DNA"/>
</dbReference>
<feature type="domain" description="N-acetyltransferase" evidence="3">
    <location>
        <begin position="11"/>
        <end position="161"/>
    </location>
</feature>
<dbReference type="OrthoDB" id="9792929at2"/>
<name>A0A317MR35_9GAMM</name>
<keyword evidence="4" id="KW-0689">Ribosomal protein</keyword>
<dbReference type="CDD" id="cd04301">
    <property type="entry name" value="NAT_SF"/>
    <property type="match status" value="1"/>
</dbReference>
<proteinExistence type="predicted"/>
<evidence type="ECO:0000259" key="3">
    <source>
        <dbReference type="PROSITE" id="PS51186"/>
    </source>
</evidence>
<accession>A0A317MR35</accession>
<keyword evidence="1" id="KW-0808">Transferase</keyword>
<keyword evidence="4" id="KW-0687">Ribonucleoprotein</keyword>
<dbReference type="InterPro" id="IPR016181">
    <property type="entry name" value="Acyl_CoA_acyltransferase"/>
</dbReference>
<dbReference type="InterPro" id="IPR000182">
    <property type="entry name" value="GNAT_dom"/>
</dbReference>
<dbReference type="RefSeq" id="WP_110020269.1">
    <property type="nucleotide sequence ID" value="NZ_QGTJ01000014.1"/>
</dbReference>
<dbReference type="InterPro" id="IPR050832">
    <property type="entry name" value="Bact_Acetyltransf"/>
</dbReference>
<keyword evidence="2" id="KW-0012">Acyltransferase</keyword>
<sequence>MITAQAPSTDCRIQPASADDIPAMCALLALLFTQEADFTADTAKQARGLQLILDEPARGCLLVARAGEEHLGMVNLLFTVSTACGAPVALLEDLIVRPEARGRGIGDALLRAAIDSARNAGCARITLLTDDDNLAAQRFYTRHGFVHSAMRPLRLDLLNGR</sequence>
<dbReference type="Pfam" id="PF00583">
    <property type="entry name" value="Acetyltransf_1"/>
    <property type="match status" value="1"/>
</dbReference>
<reference evidence="4 5" key="1">
    <citation type="submission" date="2018-05" db="EMBL/GenBank/DDBJ databases">
        <title>Genomic Encyclopedia of Type Strains, Phase IV (KMG-IV): sequencing the most valuable type-strain genomes for metagenomic binning, comparative biology and taxonomic classification.</title>
        <authorList>
            <person name="Goeker M."/>
        </authorList>
    </citation>
    <scope>NUCLEOTIDE SEQUENCE [LARGE SCALE GENOMIC DNA]</scope>
    <source>
        <strain evidence="4 5">DSM 23606</strain>
    </source>
</reference>
<gene>
    <name evidence="4" type="ORF">C7443_11436</name>
</gene>
<dbReference type="GO" id="GO:0016747">
    <property type="term" value="F:acyltransferase activity, transferring groups other than amino-acyl groups"/>
    <property type="evidence" value="ECO:0007669"/>
    <property type="project" value="InterPro"/>
</dbReference>
<evidence type="ECO:0000256" key="1">
    <source>
        <dbReference type="ARBA" id="ARBA00022679"/>
    </source>
</evidence>
<organism evidence="4 5">
    <name type="scientific">Plasticicumulans acidivorans</name>
    <dbReference type="NCBI Taxonomy" id="886464"/>
    <lineage>
        <taxon>Bacteria</taxon>
        <taxon>Pseudomonadati</taxon>
        <taxon>Pseudomonadota</taxon>
        <taxon>Gammaproteobacteria</taxon>
        <taxon>Candidatus Competibacteraceae</taxon>
        <taxon>Plasticicumulans</taxon>
    </lineage>
</organism>
<dbReference type="GO" id="GO:0005840">
    <property type="term" value="C:ribosome"/>
    <property type="evidence" value="ECO:0007669"/>
    <property type="project" value="UniProtKB-KW"/>
</dbReference>
<dbReference type="Gene3D" id="3.40.630.30">
    <property type="match status" value="1"/>
</dbReference>
<evidence type="ECO:0000256" key="2">
    <source>
        <dbReference type="ARBA" id="ARBA00023315"/>
    </source>
</evidence>
<evidence type="ECO:0000313" key="4">
    <source>
        <dbReference type="EMBL" id="PWV58710.1"/>
    </source>
</evidence>
<dbReference type="Proteomes" id="UP000246569">
    <property type="component" value="Unassembled WGS sequence"/>
</dbReference>
<keyword evidence="5" id="KW-1185">Reference proteome</keyword>
<dbReference type="PROSITE" id="PS51186">
    <property type="entry name" value="GNAT"/>
    <property type="match status" value="1"/>
</dbReference>